<dbReference type="Gene3D" id="3.30.1360.170">
    <property type="match status" value="2"/>
</dbReference>
<dbReference type="GO" id="GO:0070402">
    <property type="term" value="F:NADPH binding"/>
    <property type="evidence" value="ECO:0007669"/>
    <property type="project" value="TreeGrafter"/>
</dbReference>
<sequence length="490" mass="57027">MKYKRRIYPMGVTGQIKKDLGLTKNELLTEEEIAVVFARTSRSPNPFDEMAKEVTEEGAANFHERWVASVEGYGHSSVAEHAIHHLACEGISSLVVDEVTDNRLASFTEQSARYQVIAPGYFYTPKDIKKDKKLLKLYRETQNMLFESYEKFVGAGLEYIKSEESLKKFPERKMKPNETDKGYLARLKKIVTDNARFLHTTGRLSNVGVTANARTMEHMLRKLLSSPYEEAIEVGKILKKQAIQITPTLVRFADHNPYLSEVDKTREKLAKSFSTPKLVIKGSETAVKLLSYDKDAEDRFVSAFLYADSKASYESIKNKVRRLSKTQKERIIKKALSGKKYHDPTIRDLEFATYYLFEFDFDYGTVREYKRHRIQSYLTKSPSVDYGYVIPDLFGEMGWEERFREVIKKVDAAYHKIEKKFPFSAHYLLTRAHIRPMLVEFNLREAYHLFRLRTRAGAHYRIQRPILKAFKLAEKAHPLLWKYYDGPREL</sequence>
<dbReference type="InterPro" id="IPR036098">
    <property type="entry name" value="Thymidylate_synthase_ThyX_sf"/>
</dbReference>
<dbReference type="InterPro" id="IPR003669">
    <property type="entry name" value="Thymidylate_synthase_ThyX"/>
</dbReference>
<accession>A0A1G1W6E9</accession>
<dbReference type="Pfam" id="PF02511">
    <property type="entry name" value="Thy1"/>
    <property type="match status" value="2"/>
</dbReference>
<dbReference type="GO" id="GO:0006231">
    <property type="term" value="P:dTMP biosynthetic process"/>
    <property type="evidence" value="ECO:0007669"/>
    <property type="project" value="InterPro"/>
</dbReference>
<dbReference type="GO" id="GO:0050797">
    <property type="term" value="F:thymidylate synthase (FAD) activity"/>
    <property type="evidence" value="ECO:0007669"/>
    <property type="project" value="InterPro"/>
</dbReference>
<evidence type="ECO:0000313" key="2">
    <source>
        <dbReference type="Proteomes" id="UP000176631"/>
    </source>
</evidence>
<evidence type="ECO:0000313" key="1">
    <source>
        <dbReference type="EMBL" id="OGY23201.1"/>
    </source>
</evidence>
<organism evidence="1 2">
    <name type="scientific">Candidatus Woykebacteria bacterium RBG_13_40_15</name>
    <dbReference type="NCBI Taxonomy" id="1802593"/>
    <lineage>
        <taxon>Bacteria</taxon>
        <taxon>Candidatus Woykeibacteriota</taxon>
    </lineage>
</organism>
<name>A0A1G1W6E9_9BACT</name>
<dbReference type="PANTHER" id="PTHR34934">
    <property type="entry name" value="FLAVIN-DEPENDENT THYMIDYLATE SYNTHASE"/>
    <property type="match status" value="1"/>
</dbReference>
<dbReference type="CDD" id="cd20175">
    <property type="entry name" value="ThyX"/>
    <property type="match status" value="2"/>
</dbReference>
<dbReference type="GO" id="GO:0050660">
    <property type="term" value="F:flavin adenine dinucleotide binding"/>
    <property type="evidence" value="ECO:0007669"/>
    <property type="project" value="InterPro"/>
</dbReference>
<dbReference type="AlphaFoldDB" id="A0A1G1W6E9"/>
<dbReference type="PROSITE" id="PS51331">
    <property type="entry name" value="THYX"/>
    <property type="match status" value="2"/>
</dbReference>
<comment type="caution">
    <text evidence="1">The sequence shown here is derived from an EMBL/GenBank/DDBJ whole genome shotgun (WGS) entry which is preliminary data.</text>
</comment>
<gene>
    <name evidence="1" type="ORF">A2172_02370</name>
</gene>
<dbReference type="Proteomes" id="UP000176631">
    <property type="component" value="Unassembled WGS sequence"/>
</dbReference>
<evidence type="ECO:0008006" key="3">
    <source>
        <dbReference type="Google" id="ProtNLM"/>
    </source>
</evidence>
<dbReference type="STRING" id="1802593.A2172_02370"/>
<protein>
    <recommendedName>
        <fullName evidence="3">Thymidylate synthase complementing protein ThyX</fullName>
    </recommendedName>
</protein>
<proteinExistence type="predicted"/>
<dbReference type="EMBL" id="MHCP01000028">
    <property type="protein sequence ID" value="OGY23201.1"/>
    <property type="molecule type" value="Genomic_DNA"/>
</dbReference>
<dbReference type="GO" id="GO:0004799">
    <property type="term" value="F:thymidylate synthase activity"/>
    <property type="evidence" value="ECO:0007669"/>
    <property type="project" value="TreeGrafter"/>
</dbReference>
<dbReference type="SUPFAM" id="SSF69796">
    <property type="entry name" value="Thymidylate synthase-complementing protein Thy1"/>
    <property type="match status" value="2"/>
</dbReference>
<dbReference type="PANTHER" id="PTHR34934:SF1">
    <property type="entry name" value="FLAVIN-DEPENDENT THYMIDYLATE SYNTHASE"/>
    <property type="match status" value="1"/>
</dbReference>
<reference evidence="1 2" key="1">
    <citation type="journal article" date="2016" name="Nat. Commun.">
        <title>Thousands of microbial genomes shed light on interconnected biogeochemical processes in an aquifer system.</title>
        <authorList>
            <person name="Anantharaman K."/>
            <person name="Brown C.T."/>
            <person name="Hug L.A."/>
            <person name="Sharon I."/>
            <person name="Castelle C.J."/>
            <person name="Probst A.J."/>
            <person name="Thomas B.C."/>
            <person name="Singh A."/>
            <person name="Wilkins M.J."/>
            <person name="Karaoz U."/>
            <person name="Brodie E.L."/>
            <person name="Williams K.H."/>
            <person name="Hubbard S.S."/>
            <person name="Banfield J.F."/>
        </authorList>
    </citation>
    <scope>NUCLEOTIDE SEQUENCE [LARGE SCALE GENOMIC DNA]</scope>
</reference>